<dbReference type="PROSITE" id="PS51186">
    <property type="entry name" value="GNAT"/>
    <property type="match status" value="1"/>
</dbReference>
<gene>
    <name evidence="3" type="ORF">FPE_LOCUS23334</name>
</gene>
<feature type="region of interest" description="Disordered" evidence="1">
    <location>
        <begin position="174"/>
        <end position="198"/>
    </location>
</feature>
<evidence type="ECO:0000313" key="3">
    <source>
        <dbReference type="EMBL" id="CAI9775904.1"/>
    </source>
</evidence>
<accession>A0AAD1ZUF0</accession>
<dbReference type="PANTHER" id="PTHR46067">
    <property type="entry name" value="ACYL-COA N-ACYLTRANSFERASES (NAT) SUPERFAMILY PROTEIN"/>
    <property type="match status" value="1"/>
</dbReference>
<reference evidence="3" key="1">
    <citation type="submission" date="2023-05" db="EMBL/GenBank/DDBJ databases">
        <authorList>
            <person name="Huff M."/>
        </authorList>
    </citation>
    <scope>NUCLEOTIDE SEQUENCE</scope>
</reference>
<evidence type="ECO:0000313" key="4">
    <source>
        <dbReference type="Proteomes" id="UP000834106"/>
    </source>
</evidence>
<dbReference type="PANTHER" id="PTHR46067:SF26">
    <property type="entry name" value="N-ACETYLTRANSFERASE DOMAIN-CONTAINING PROTEIN"/>
    <property type="match status" value="1"/>
</dbReference>
<dbReference type="EMBL" id="OU503049">
    <property type="protein sequence ID" value="CAI9775904.1"/>
    <property type="molecule type" value="Genomic_DNA"/>
</dbReference>
<dbReference type="InterPro" id="IPR000182">
    <property type="entry name" value="GNAT_dom"/>
</dbReference>
<dbReference type="InterPro" id="IPR016181">
    <property type="entry name" value="Acyl_CoA_acyltransferase"/>
</dbReference>
<protein>
    <recommendedName>
        <fullName evidence="2">N-acetyltransferase domain-containing protein</fullName>
    </recommendedName>
</protein>
<dbReference type="Proteomes" id="UP000834106">
    <property type="component" value="Chromosome 14"/>
</dbReference>
<evidence type="ECO:0000259" key="2">
    <source>
        <dbReference type="PROSITE" id="PS51186"/>
    </source>
</evidence>
<evidence type="ECO:0000256" key="1">
    <source>
        <dbReference type="SAM" id="MobiDB-lite"/>
    </source>
</evidence>
<dbReference type="SUPFAM" id="SSF55729">
    <property type="entry name" value="Acyl-CoA N-acyltransferases (Nat)"/>
    <property type="match status" value="1"/>
</dbReference>
<dbReference type="AlphaFoldDB" id="A0AAD1ZUF0"/>
<proteinExistence type="predicted"/>
<dbReference type="Gene3D" id="3.40.630.30">
    <property type="match status" value="1"/>
</dbReference>
<dbReference type="Pfam" id="PF13302">
    <property type="entry name" value="Acetyltransf_3"/>
    <property type="match status" value="1"/>
</dbReference>
<organism evidence="3 4">
    <name type="scientific">Fraxinus pennsylvanica</name>
    <dbReference type="NCBI Taxonomy" id="56036"/>
    <lineage>
        <taxon>Eukaryota</taxon>
        <taxon>Viridiplantae</taxon>
        <taxon>Streptophyta</taxon>
        <taxon>Embryophyta</taxon>
        <taxon>Tracheophyta</taxon>
        <taxon>Spermatophyta</taxon>
        <taxon>Magnoliopsida</taxon>
        <taxon>eudicotyledons</taxon>
        <taxon>Gunneridae</taxon>
        <taxon>Pentapetalae</taxon>
        <taxon>asterids</taxon>
        <taxon>lamiids</taxon>
        <taxon>Lamiales</taxon>
        <taxon>Oleaceae</taxon>
        <taxon>Oleeae</taxon>
        <taxon>Fraxinus</taxon>
    </lineage>
</organism>
<name>A0AAD1ZUF0_9LAMI</name>
<feature type="domain" description="N-acetyltransferase" evidence="2">
    <location>
        <begin position="8"/>
        <end position="160"/>
    </location>
</feature>
<keyword evidence="4" id="KW-1185">Reference proteome</keyword>
<dbReference type="GO" id="GO:0016747">
    <property type="term" value="F:acyltransferase activity, transferring groups other than amino-acyl groups"/>
    <property type="evidence" value="ECO:0007669"/>
    <property type="project" value="InterPro"/>
</dbReference>
<sequence length="216" mass="24033">MENDYSDISFRLLDLSDADDFMEWYSDEKVSKFCSWDAFTSKQAAIQHVADTVIPHPWHKAICLKSKPIGSISVTPFFGNDSCRAELGYVLGSKYWGKGIATTAVKMVASTIFVEWSHLERLEAVVDVENLGSQRVLEKAGFTREGILRKYYLLKGKPRDSVIFSLVSTDAHAHSSSPPVGATRPGHSSPTSTGAERVENNPILYHPNIIINIEEQ</sequence>